<feature type="coiled-coil region" evidence="1">
    <location>
        <begin position="24"/>
        <end position="79"/>
    </location>
</feature>
<dbReference type="Gene3D" id="1.20.5.1700">
    <property type="match status" value="1"/>
</dbReference>
<evidence type="ECO:0000313" key="3">
    <source>
        <dbReference type="Proteomes" id="UP000250784"/>
    </source>
</evidence>
<proteinExistence type="predicted"/>
<protein>
    <submittedName>
        <fullName evidence="2">Uncharacterized protein</fullName>
    </submittedName>
</protein>
<keyword evidence="3" id="KW-1185">Reference proteome</keyword>
<evidence type="ECO:0000256" key="1">
    <source>
        <dbReference type="SAM" id="Coils"/>
    </source>
</evidence>
<reference evidence="2 3" key="1">
    <citation type="submission" date="2018-03" db="EMBL/GenBank/DDBJ databases">
        <title>Diverse roseophage infecting Ruegeria pomeroyi DSS-3.</title>
        <authorList>
            <person name="Zhan Y."/>
            <person name="Chen F."/>
            <person name="Wommack E."/>
            <person name="Nasko D."/>
        </authorList>
    </citation>
    <scope>NUCLEOTIDE SEQUENCE [LARGE SCALE GENOMIC DNA]</scope>
</reference>
<evidence type="ECO:0000313" key="2">
    <source>
        <dbReference type="EMBL" id="AWY09422.1"/>
    </source>
</evidence>
<sequence length="109" mass="11927">MKQYLIMAGVSLLLLGGAFAFGYHKGTVNQIAKFEDDRQQLQNDILDLNVSLQERADEIRRLRTEKEGLINELENAALDAEGADAPGVAATGGLQRLEKRWGQSPASSN</sequence>
<organism evidence="2 3">
    <name type="scientific">Ruegeria phage vB_RpoP-V13</name>
    <dbReference type="NCBI Taxonomy" id="2218612"/>
    <lineage>
        <taxon>Viruses</taxon>
        <taxon>Duplodnaviria</taxon>
        <taxon>Heunggongvirae</taxon>
        <taxon>Uroviricota</taxon>
        <taxon>Caudoviricetes</taxon>
        <taxon>Schitoviridae</taxon>
        <taxon>Rhodovirinae</taxon>
        <taxon>Pomeroyivirus</taxon>
        <taxon>Pomeroyivirus V13</taxon>
    </lineage>
</organism>
<dbReference type="SMR" id="A0A2Z4QGK5"/>
<accession>A0A2Z4QGK5</accession>
<dbReference type="Proteomes" id="UP000250784">
    <property type="component" value="Segment"/>
</dbReference>
<gene>
    <name evidence="2" type="ORF">vBRpoPV13_65</name>
</gene>
<name>A0A2Z4QGK5_9CAUD</name>
<dbReference type="EMBL" id="MH015256">
    <property type="protein sequence ID" value="AWY09422.1"/>
    <property type="molecule type" value="Genomic_DNA"/>
</dbReference>
<keyword evidence="1" id="KW-0175">Coiled coil</keyword>